<keyword evidence="2" id="KW-1185">Reference proteome</keyword>
<organism evidence="1 2">
    <name type="scientific">Flammeovirga aprica JL-4</name>
    <dbReference type="NCBI Taxonomy" id="694437"/>
    <lineage>
        <taxon>Bacteria</taxon>
        <taxon>Pseudomonadati</taxon>
        <taxon>Bacteroidota</taxon>
        <taxon>Cytophagia</taxon>
        <taxon>Cytophagales</taxon>
        <taxon>Flammeovirgaceae</taxon>
        <taxon>Flammeovirga</taxon>
    </lineage>
</organism>
<accession>A0A7X9P3N7</accession>
<dbReference type="AlphaFoldDB" id="A0A7X9P3N7"/>
<dbReference type="Proteomes" id="UP000576082">
    <property type="component" value="Unassembled WGS sequence"/>
</dbReference>
<name>A0A7X9P3N7_9BACT</name>
<dbReference type="RefSeq" id="WP_169656995.1">
    <property type="nucleotide sequence ID" value="NZ_JABANE010000027.1"/>
</dbReference>
<gene>
    <name evidence="1" type="ORF">HHU12_12070</name>
</gene>
<sequence>MINTHLLGNIELNNIFDVDGYAYLKSIEEIETYFDEEIHTRIEKTKNADKFPILGFMSKNLLSIEAIKL</sequence>
<proteinExistence type="predicted"/>
<comment type="caution">
    <text evidence="1">The sequence shown here is derived from an EMBL/GenBank/DDBJ whole genome shotgun (WGS) entry which is preliminary data.</text>
</comment>
<dbReference type="EMBL" id="JABANE010000027">
    <property type="protein sequence ID" value="NME68698.1"/>
    <property type="molecule type" value="Genomic_DNA"/>
</dbReference>
<reference evidence="1 2" key="1">
    <citation type="submission" date="2020-04" db="EMBL/GenBank/DDBJ databases">
        <title>Flammeovirga sp. SR4, a novel species isolated from seawater.</title>
        <authorList>
            <person name="Wang X."/>
        </authorList>
    </citation>
    <scope>NUCLEOTIDE SEQUENCE [LARGE SCALE GENOMIC DNA]</scope>
    <source>
        <strain evidence="1 2">ATCC 23126</strain>
    </source>
</reference>
<protein>
    <submittedName>
        <fullName evidence="1">Uncharacterized protein</fullName>
    </submittedName>
</protein>
<evidence type="ECO:0000313" key="2">
    <source>
        <dbReference type="Proteomes" id="UP000576082"/>
    </source>
</evidence>
<evidence type="ECO:0000313" key="1">
    <source>
        <dbReference type="EMBL" id="NME68698.1"/>
    </source>
</evidence>